<dbReference type="EMBL" id="VSWC01000079">
    <property type="protein sequence ID" value="KAA1094272.1"/>
    <property type="molecule type" value="Genomic_DNA"/>
</dbReference>
<dbReference type="PANTHER" id="PTHR46376:SF1">
    <property type="entry name" value="LEUCINE-ZIPPER-LIKE TRANSCRIPTIONAL REGULATOR 1"/>
    <property type="match status" value="1"/>
</dbReference>
<dbReference type="GO" id="GO:0005794">
    <property type="term" value="C:Golgi apparatus"/>
    <property type="evidence" value="ECO:0007669"/>
    <property type="project" value="TreeGrafter"/>
</dbReference>
<sequence length="599" mass="66388">MYAFDFSPGVEEATKNRIKGSRKFNTKPKPSSNVMAYNTNQTSNIPISIANNSNRVNQLERSTSTTTTTTNNKLHRKTSINQPSPARSIEGSSTTAASIRDQKIIMDHHQHHQQQAYHSRNMINNENAHNPSTATTGVAPPPGTGTTTTSNGMTTNNNEPNSNSNQPPPPPLRQSVARPNRPFTAHTATLPSHHSSSRLPLLPTAKVEASPAACMYLSKASIHGPKLIKPLRAHTSTLVNDAIWIFGGTDLTGCFKDVWKLDLETLSFTKMKCKGSEDDDEDENEDHHQHQQQHQINSLDDPHHNHHHHPNSRAASNNHRLHQPARKIRSHPKDHIPPPCRAHSATHLDGRIFIFGGGDGPNYFDVLYYLDTISLTWTKPKVKGILPSTRRAHATVLYGTQLIIFGGGNGSRALNDVHALDLSDLTNLEWRELAIKGRSPLNRGYHSANLVGSKCIIFGGSDGGECFSDIFILDLENLMWIQVEVECPIARLAHTSTQVGSYLFVIGGHDGEDYTSEVKLFNLVTLQWEPRIVRGQLPPRIGYHTATLHDSRLIIIGGFDGRHVYDQVWCLELASSAYLPQVTNFTIPVDDHLPSETDQ</sequence>
<feature type="compositionally biased region" description="Basic residues" evidence="3">
    <location>
        <begin position="319"/>
        <end position="330"/>
    </location>
</feature>
<comment type="caution">
    <text evidence="4">The sequence shown here is derived from an EMBL/GenBank/DDBJ whole genome shotgun (WGS) entry which is preliminary data.</text>
</comment>
<feature type="region of interest" description="Disordered" evidence="3">
    <location>
        <begin position="124"/>
        <end position="178"/>
    </location>
</feature>
<evidence type="ECO:0000256" key="3">
    <source>
        <dbReference type="SAM" id="MobiDB-lite"/>
    </source>
</evidence>
<dbReference type="Gene3D" id="2.120.10.80">
    <property type="entry name" value="Kelch-type beta propeller"/>
    <property type="match status" value="2"/>
</dbReference>
<dbReference type="InterPro" id="IPR015915">
    <property type="entry name" value="Kelch-typ_b-propeller"/>
</dbReference>
<reference evidence="4 5" key="1">
    <citation type="submission" date="2019-05" db="EMBL/GenBank/DDBJ databases">
        <title>Emergence of the Ug99 lineage of the wheat stem rust pathogen through somatic hybridization.</title>
        <authorList>
            <person name="Li F."/>
            <person name="Upadhyaya N.M."/>
            <person name="Sperschneider J."/>
            <person name="Matny O."/>
            <person name="Nguyen-Phuc H."/>
            <person name="Mago R."/>
            <person name="Raley C."/>
            <person name="Miller M.E."/>
            <person name="Silverstein K.A.T."/>
            <person name="Henningsen E."/>
            <person name="Hirsch C.D."/>
            <person name="Visser B."/>
            <person name="Pretorius Z.A."/>
            <person name="Steffenson B.J."/>
            <person name="Schwessinger B."/>
            <person name="Dodds P.N."/>
            <person name="Figueroa M."/>
        </authorList>
    </citation>
    <scope>NUCLEOTIDE SEQUENCE [LARGE SCALE GENOMIC DNA]</scope>
    <source>
        <strain evidence="4">21-0</strain>
    </source>
</reference>
<dbReference type="PANTHER" id="PTHR46376">
    <property type="entry name" value="LEUCINE-ZIPPER-LIKE TRANSCRIPTIONAL REGULATOR 1"/>
    <property type="match status" value="1"/>
</dbReference>
<keyword evidence="2" id="KW-0677">Repeat</keyword>
<dbReference type="Pfam" id="PF01344">
    <property type="entry name" value="Kelch_1"/>
    <property type="match status" value="2"/>
</dbReference>
<dbReference type="SUPFAM" id="SSF117281">
    <property type="entry name" value="Kelch motif"/>
    <property type="match status" value="2"/>
</dbReference>
<feature type="region of interest" description="Disordered" evidence="3">
    <location>
        <begin position="53"/>
        <end position="96"/>
    </location>
</feature>
<evidence type="ECO:0000313" key="4">
    <source>
        <dbReference type="EMBL" id="KAA1094272.1"/>
    </source>
</evidence>
<dbReference type="AlphaFoldDB" id="A0A5B0P039"/>
<dbReference type="InterPro" id="IPR006652">
    <property type="entry name" value="Kelch_1"/>
</dbReference>
<name>A0A5B0P039_PUCGR</name>
<evidence type="ECO:0000313" key="5">
    <source>
        <dbReference type="Proteomes" id="UP000324748"/>
    </source>
</evidence>
<feature type="compositionally biased region" description="Polar residues" evidence="3">
    <location>
        <begin position="79"/>
        <end position="96"/>
    </location>
</feature>
<feature type="region of interest" description="Disordered" evidence="3">
    <location>
        <begin position="274"/>
        <end position="342"/>
    </location>
</feature>
<feature type="compositionally biased region" description="Low complexity" evidence="3">
    <location>
        <begin position="131"/>
        <end position="165"/>
    </location>
</feature>
<dbReference type="Proteomes" id="UP000324748">
    <property type="component" value="Unassembled WGS sequence"/>
</dbReference>
<dbReference type="InterPro" id="IPR051568">
    <property type="entry name" value="LZTR1/Attractin"/>
</dbReference>
<dbReference type="SMART" id="SM00612">
    <property type="entry name" value="Kelch"/>
    <property type="match status" value="3"/>
</dbReference>
<dbReference type="Pfam" id="PF24681">
    <property type="entry name" value="Kelch_KLHDC2_KLHL20_DRC7"/>
    <property type="match status" value="1"/>
</dbReference>
<evidence type="ECO:0000256" key="1">
    <source>
        <dbReference type="ARBA" id="ARBA00022441"/>
    </source>
</evidence>
<dbReference type="OrthoDB" id="10251809at2759"/>
<organism evidence="4 5">
    <name type="scientific">Puccinia graminis f. sp. tritici</name>
    <dbReference type="NCBI Taxonomy" id="56615"/>
    <lineage>
        <taxon>Eukaryota</taxon>
        <taxon>Fungi</taxon>
        <taxon>Dikarya</taxon>
        <taxon>Basidiomycota</taxon>
        <taxon>Pucciniomycotina</taxon>
        <taxon>Pucciniomycetes</taxon>
        <taxon>Pucciniales</taxon>
        <taxon>Pucciniaceae</taxon>
        <taxon>Puccinia</taxon>
    </lineage>
</organism>
<accession>A0A5B0P039</accession>
<keyword evidence="5" id="KW-1185">Reference proteome</keyword>
<evidence type="ECO:0008006" key="6">
    <source>
        <dbReference type="Google" id="ProtNLM"/>
    </source>
</evidence>
<protein>
    <recommendedName>
        <fullName evidence="6">Leucine-zipper-like transcriptional regulator 1</fullName>
    </recommendedName>
</protein>
<proteinExistence type="predicted"/>
<keyword evidence="1" id="KW-0880">Kelch repeat</keyword>
<gene>
    <name evidence="4" type="ORF">PGT21_015674</name>
</gene>
<evidence type="ECO:0000256" key="2">
    <source>
        <dbReference type="ARBA" id="ARBA00022737"/>
    </source>
</evidence>